<protein>
    <submittedName>
        <fullName evidence="2">Uncharacterized protein</fullName>
    </submittedName>
</protein>
<accession>A0A2Z7DEI1</accession>
<feature type="compositionally biased region" description="Basic and acidic residues" evidence="1">
    <location>
        <begin position="14"/>
        <end position="34"/>
    </location>
</feature>
<dbReference type="EMBL" id="KQ988453">
    <property type="protein sequence ID" value="KZV55772.1"/>
    <property type="molecule type" value="Genomic_DNA"/>
</dbReference>
<organism evidence="2 3">
    <name type="scientific">Dorcoceras hygrometricum</name>
    <dbReference type="NCBI Taxonomy" id="472368"/>
    <lineage>
        <taxon>Eukaryota</taxon>
        <taxon>Viridiplantae</taxon>
        <taxon>Streptophyta</taxon>
        <taxon>Embryophyta</taxon>
        <taxon>Tracheophyta</taxon>
        <taxon>Spermatophyta</taxon>
        <taxon>Magnoliopsida</taxon>
        <taxon>eudicotyledons</taxon>
        <taxon>Gunneridae</taxon>
        <taxon>Pentapetalae</taxon>
        <taxon>asterids</taxon>
        <taxon>lamiids</taxon>
        <taxon>Lamiales</taxon>
        <taxon>Gesneriaceae</taxon>
        <taxon>Didymocarpoideae</taxon>
        <taxon>Trichosporeae</taxon>
        <taxon>Loxocarpinae</taxon>
        <taxon>Dorcoceras</taxon>
    </lineage>
</organism>
<feature type="compositionally biased region" description="Polar residues" evidence="1">
    <location>
        <begin position="112"/>
        <end position="130"/>
    </location>
</feature>
<feature type="compositionally biased region" description="Basic and acidic residues" evidence="1">
    <location>
        <begin position="47"/>
        <end position="56"/>
    </location>
</feature>
<dbReference type="AlphaFoldDB" id="A0A2Z7DEI1"/>
<feature type="region of interest" description="Disordered" evidence="1">
    <location>
        <begin position="1"/>
        <end position="63"/>
    </location>
</feature>
<evidence type="ECO:0000313" key="2">
    <source>
        <dbReference type="EMBL" id="KZV55772.1"/>
    </source>
</evidence>
<proteinExistence type="predicted"/>
<feature type="region of interest" description="Disordered" evidence="1">
    <location>
        <begin position="112"/>
        <end position="168"/>
    </location>
</feature>
<keyword evidence="3" id="KW-1185">Reference proteome</keyword>
<dbReference type="Proteomes" id="UP000250235">
    <property type="component" value="Unassembled WGS sequence"/>
</dbReference>
<reference evidence="2 3" key="1">
    <citation type="journal article" date="2015" name="Proc. Natl. Acad. Sci. U.S.A.">
        <title>The resurrection genome of Boea hygrometrica: A blueprint for survival of dehydration.</title>
        <authorList>
            <person name="Xiao L."/>
            <person name="Yang G."/>
            <person name="Zhang L."/>
            <person name="Yang X."/>
            <person name="Zhao S."/>
            <person name="Ji Z."/>
            <person name="Zhou Q."/>
            <person name="Hu M."/>
            <person name="Wang Y."/>
            <person name="Chen M."/>
            <person name="Xu Y."/>
            <person name="Jin H."/>
            <person name="Xiao X."/>
            <person name="Hu G."/>
            <person name="Bao F."/>
            <person name="Hu Y."/>
            <person name="Wan P."/>
            <person name="Li L."/>
            <person name="Deng X."/>
            <person name="Kuang T."/>
            <person name="Xiang C."/>
            <person name="Zhu J.K."/>
            <person name="Oliver M.J."/>
            <person name="He Y."/>
        </authorList>
    </citation>
    <scope>NUCLEOTIDE SEQUENCE [LARGE SCALE GENOMIC DNA]</scope>
    <source>
        <strain evidence="3">cv. XS01</strain>
    </source>
</reference>
<gene>
    <name evidence="2" type="ORF">F511_15008</name>
</gene>
<sequence length="168" mass="19090">MGPISNIGPKTSRAARDTPELNPRKQTIRHDIAGRRPPPQNRAAAAHRRDMRDARPRATSRFQRRALCATSSPQHYTFHNIELVMFTLKLKAKPQNPENWIQSSRYEEFTAQSTARNSAASRYLSSSTQPPRLIGKERPSQEVSNATKNSQNRGRKQRQMAIESDGEQ</sequence>
<evidence type="ECO:0000313" key="3">
    <source>
        <dbReference type="Proteomes" id="UP000250235"/>
    </source>
</evidence>
<feature type="compositionally biased region" description="Polar residues" evidence="1">
    <location>
        <begin position="141"/>
        <end position="152"/>
    </location>
</feature>
<evidence type="ECO:0000256" key="1">
    <source>
        <dbReference type="SAM" id="MobiDB-lite"/>
    </source>
</evidence>
<name>A0A2Z7DEI1_9LAMI</name>